<protein>
    <submittedName>
        <fullName evidence="1">Uncharacterized protein</fullName>
    </submittedName>
</protein>
<evidence type="ECO:0000313" key="1">
    <source>
        <dbReference type="EMBL" id="RAP78555.1"/>
    </source>
</evidence>
<reference evidence="1 2" key="1">
    <citation type="submission" date="2018-06" db="EMBL/GenBank/DDBJ databases">
        <title>Paenibacillus montanisoli sp. nov., isolated from mountain area soil.</title>
        <authorList>
            <person name="Wu M."/>
        </authorList>
    </citation>
    <scope>NUCLEOTIDE SEQUENCE [LARGE SCALE GENOMIC DNA]</scope>
    <source>
        <strain evidence="1 2">RA17</strain>
    </source>
</reference>
<dbReference type="AlphaFoldDB" id="A0A328UCA1"/>
<organism evidence="1 2">
    <name type="scientific">Paenibacillus montanisoli</name>
    <dbReference type="NCBI Taxonomy" id="2081970"/>
    <lineage>
        <taxon>Bacteria</taxon>
        <taxon>Bacillati</taxon>
        <taxon>Bacillota</taxon>
        <taxon>Bacilli</taxon>
        <taxon>Bacillales</taxon>
        <taxon>Paenibacillaceae</taxon>
        <taxon>Paenibacillus</taxon>
    </lineage>
</organism>
<keyword evidence="2" id="KW-1185">Reference proteome</keyword>
<comment type="caution">
    <text evidence="1">The sequence shown here is derived from an EMBL/GenBank/DDBJ whole genome shotgun (WGS) entry which is preliminary data.</text>
</comment>
<name>A0A328UCA1_9BACL</name>
<sequence>MAKQRWEMTLQERLERVRKRVPKSVNMNDYVVKTVHDIPFEDREKFELKLRMALYTLGLHYSWWLRVHDEISKPEWSRPKLKLIK</sequence>
<accession>A0A328UCA1</accession>
<proteinExistence type="predicted"/>
<evidence type="ECO:0000313" key="2">
    <source>
        <dbReference type="Proteomes" id="UP000249260"/>
    </source>
</evidence>
<dbReference type="EMBL" id="QLUW01000001">
    <property type="protein sequence ID" value="RAP78555.1"/>
    <property type="molecule type" value="Genomic_DNA"/>
</dbReference>
<dbReference type="Proteomes" id="UP000249260">
    <property type="component" value="Unassembled WGS sequence"/>
</dbReference>
<gene>
    <name evidence="1" type="ORF">DL346_09085</name>
</gene>